<evidence type="ECO:0000313" key="2">
    <source>
        <dbReference type="Proteomes" id="UP000504634"/>
    </source>
</evidence>
<dbReference type="RefSeq" id="XP_030370600.1">
    <property type="nucleotide sequence ID" value="XM_030514740.1"/>
</dbReference>
<proteinExistence type="predicted"/>
<dbReference type="AlphaFoldDB" id="A0A6J2T5P8"/>
<name>A0A6J2T5P8_DROLE</name>
<gene>
    <name evidence="3" type="primary">LOC115621176</name>
</gene>
<feature type="signal peptide" evidence="1">
    <location>
        <begin position="1"/>
        <end position="21"/>
    </location>
</feature>
<dbReference type="InterPro" id="IPR036508">
    <property type="entry name" value="Chitin-bd_dom_sf"/>
</dbReference>
<dbReference type="SUPFAM" id="SSF57625">
    <property type="entry name" value="Invertebrate chitin-binding proteins"/>
    <property type="match status" value="1"/>
</dbReference>
<dbReference type="GeneID" id="115621176"/>
<sequence>MKPQVVICISFVVALGALTSAYNGDGQPGCRTQEEVDIGIFRDNWDATSYWKCEKLNEPASRWRCPSETGFMDSLKDCVNWDEWKWEKPAAPLSEVVDE</sequence>
<dbReference type="GO" id="GO:0008061">
    <property type="term" value="F:chitin binding"/>
    <property type="evidence" value="ECO:0007669"/>
    <property type="project" value="InterPro"/>
</dbReference>
<organism evidence="2 3">
    <name type="scientific">Drosophila lebanonensis</name>
    <name type="common">Fruit fly</name>
    <name type="synonym">Scaptodrosophila lebanonensis</name>
    <dbReference type="NCBI Taxonomy" id="7225"/>
    <lineage>
        <taxon>Eukaryota</taxon>
        <taxon>Metazoa</taxon>
        <taxon>Ecdysozoa</taxon>
        <taxon>Arthropoda</taxon>
        <taxon>Hexapoda</taxon>
        <taxon>Insecta</taxon>
        <taxon>Pterygota</taxon>
        <taxon>Neoptera</taxon>
        <taxon>Endopterygota</taxon>
        <taxon>Diptera</taxon>
        <taxon>Brachycera</taxon>
        <taxon>Muscomorpha</taxon>
        <taxon>Ephydroidea</taxon>
        <taxon>Drosophilidae</taxon>
        <taxon>Scaptodrosophila</taxon>
    </lineage>
</organism>
<feature type="chain" id="PRO_5027080086" evidence="1">
    <location>
        <begin position="22"/>
        <end position="99"/>
    </location>
</feature>
<evidence type="ECO:0000313" key="3">
    <source>
        <dbReference type="RefSeq" id="XP_030370600.1"/>
    </source>
</evidence>
<protein>
    <submittedName>
        <fullName evidence="3">Uncharacterized protein LOC115621176</fullName>
    </submittedName>
</protein>
<dbReference type="PANTHER" id="PTHR20987:SF0">
    <property type="entry name" value="CHITIN-BINDING TYPE-2 DOMAIN-CONTAINING PROTEIN-RELATED"/>
    <property type="match status" value="1"/>
</dbReference>
<keyword evidence="1" id="KW-0732">Signal</keyword>
<keyword evidence="2" id="KW-1185">Reference proteome</keyword>
<dbReference type="PANTHER" id="PTHR20987">
    <property type="entry name" value="CHITIN-BINDING TYPE-2 DOMAIN-CONTAINING PROTEIN-RELATED"/>
    <property type="match status" value="1"/>
</dbReference>
<reference evidence="3" key="1">
    <citation type="submission" date="2025-08" db="UniProtKB">
        <authorList>
            <consortium name="RefSeq"/>
        </authorList>
    </citation>
    <scope>IDENTIFICATION</scope>
    <source>
        <strain evidence="3">11010-0011.00</strain>
        <tissue evidence="3">Whole body</tissue>
    </source>
</reference>
<dbReference type="Proteomes" id="UP000504634">
    <property type="component" value="Unplaced"/>
</dbReference>
<accession>A0A6J2T5P8</accession>
<dbReference type="OrthoDB" id="7880675at2759"/>
<evidence type="ECO:0000256" key="1">
    <source>
        <dbReference type="SAM" id="SignalP"/>
    </source>
</evidence>